<evidence type="ECO:0000259" key="14">
    <source>
        <dbReference type="Pfam" id="PF00206"/>
    </source>
</evidence>
<keyword evidence="6 13" id="KW-0658">Purine biosynthesis</keyword>
<dbReference type="Gene3D" id="1.10.40.30">
    <property type="entry name" value="Fumarase/aspartase (C-terminal domain)"/>
    <property type="match status" value="1"/>
</dbReference>
<dbReference type="RefSeq" id="WP_089514711.1">
    <property type="nucleotide sequence ID" value="NZ_NJGG01000001.1"/>
</dbReference>
<comment type="function">
    <text evidence="9">Catalyzes two reactions in de novo purine nucleotide biosynthesis. Catalyzes the breakdown of 5-aminoimidazole- (N-succinylocarboxamide) ribotide (SAICAR or 2-[5-amino-1-(5-phospho-beta-D-ribosyl)imidazole-4-carboxamido]succinate) to 5-aminoimidazole-4-carboxamide ribotide (AICAR or 5-amino-1-(5-phospho-beta-D-ribosyl)imidazole-4-carboxamide) and fumarate, and of adenylosuccinate (ADS or N(6)-(1,2-dicarboxyethyl)-AMP) to adenosine monophosphate (AMP) and fumarate.</text>
</comment>
<evidence type="ECO:0000256" key="13">
    <source>
        <dbReference type="RuleBase" id="RU361172"/>
    </source>
</evidence>
<dbReference type="PANTHER" id="PTHR43411">
    <property type="entry name" value="ADENYLOSUCCINATE LYASE"/>
    <property type="match status" value="1"/>
</dbReference>
<evidence type="ECO:0000256" key="12">
    <source>
        <dbReference type="NCBIfam" id="TIGR00928"/>
    </source>
</evidence>
<evidence type="ECO:0000256" key="10">
    <source>
        <dbReference type="ARBA" id="ARBA00030717"/>
    </source>
</evidence>
<evidence type="ECO:0000256" key="4">
    <source>
        <dbReference type="ARBA" id="ARBA00012339"/>
    </source>
</evidence>
<dbReference type="PRINTS" id="PR00149">
    <property type="entry name" value="FUMRATELYASE"/>
</dbReference>
<evidence type="ECO:0000256" key="11">
    <source>
        <dbReference type="ARBA" id="ARBA00049115"/>
    </source>
</evidence>
<dbReference type="Pfam" id="PF08328">
    <property type="entry name" value="ASL_C"/>
    <property type="match status" value="1"/>
</dbReference>
<dbReference type="InterPro" id="IPR000362">
    <property type="entry name" value="Fumarate_lyase_fam"/>
</dbReference>
<dbReference type="Proteomes" id="UP000215188">
    <property type="component" value="Unassembled WGS sequence"/>
</dbReference>
<gene>
    <name evidence="16" type="ORF">AOC33_00810</name>
</gene>
<dbReference type="NCBIfam" id="TIGR00928">
    <property type="entry name" value="purB"/>
    <property type="match status" value="1"/>
</dbReference>
<dbReference type="InterPro" id="IPR013539">
    <property type="entry name" value="PurB_C"/>
</dbReference>
<comment type="pathway">
    <text evidence="1 13">Purine metabolism; IMP biosynthesis via de novo pathway; 5-amino-1-(5-phospho-D-ribosyl)imidazole-4-carboxamide from 5-amino-1-(5-phospho-D-ribosyl)imidazole-4-carboxylate: step 2/2.</text>
</comment>
<organism evidence="16 17">
    <name type="scientific">Polynucleobacter cosmopolitanus</name>
    <dbReference type="NCBI Taxonomy" id="351345"/>
    <lineage>
        <taxon>Bacteria</taxon>
        <taxon>Pseudomonadati</taxon>
        <taxon>Pseudomonadota</taxon>
        <taxon>Betaproteobacteria</taxon>
        <taxon>Burkholderiales</taxon>
        <taxon>Burkholderiaceae</taxon>
        <taxon>Polynucleobacter</taxon>
    </lineage>
</organism>
<dbReference type="SUPFAM" id="SSF48557">
    <property type="entry name" value="L-aspartase-like"/>
    <property type="match status" value="1"/>
</dbReference>
<name>A0A229FUY9_9BURK</name>
<dbReference type="InterPro" id="IPR008948">
    <property type="entry name" value="L-Aspartase-like"/>
</dbReference>
<comment type="caution">
    <text evidence="16">The sequence shown here is derived from an EMBL/GenBank/DDBJ whole genome shotgun (WGS) entry which is preliminary data.</text>
</comment>
<dbReference type="PROSITE" id="PS00163">
    <property type="entry name" value="FUMARATE_LYASES"/>
    <property type="match status" value="1"/>
</dbReference>
<comment type="similarity">
    <text evidence="3 13">Belongs to the lyase 1 family. Adenylosuccinate lyase subfamily.</text>
</comment>
<dbReference type="GO" id="GO:0006189">
    <property type="term" value="P:'de novo' IMP biosynthetic process"/>
    <property type="evidence" value="ECO:0007669"/>
    <property type="project" value="UniProtKB-UniPathway"/>
</dbReference>
<evidence type="ECO:0000313" key="16">
    <source>
        <dbReference type="EMBL" id="OXL15672.1"/>
    </source>
</evidence>
<dbReference type="GO" id="GO:0005829">
    <property type="term" value="C:cytosol"/>
    <property type="evidence" value="ECO:0007669"/>
    <property type="project" value="TreeGrafter"/>
</dbReference>
<dbReference type="OrthoDB" id="9768878at2"/>
<evidence type="ECO:0000256" key="2">
    <source>
        <dbReference type="ARBA" id="ARBA00004734"/>
    </source>
</evidence>
<accession>A0A229FUY9</accession>
<dbReference type="UniPathway" id="UPA00075">
    <property type="reaction ID" value="UER00336"/>
</dbReference>
<comment type="pathway">
    <text evidence="2 13">Purine metabolism; AMP biosynthesis via de novo pathway; AMP from IMP: step 2/2.</text>
</comment>
<reference evidence="16 17" key="1">
    <citation type="submission" date="2017-06" db="EMBL/GenBank/DDBJ databases">
        <title>Reclassification of a Polynucleobacter cosmopolitanus strain isolated from tropical Lake Victoria as Polynucleobacter victoriensis comb. nov.</title>
        <authorList>
            <person name="Hahn M.W."/>
        </authorList>
    </citation>
    <scope>NUCLEOTIDE SEQUENCE [LARGE SCALE GENOMIC DNA]</scope>
    <source>
        <strain evidence="16 17">MWH-MoIso2</strain>
    </source>
</reference>
<dbReference type="InterPro" id="IPR024083">
    <property type="entry name" value="Fumarase/histidase_N"/>
</dbReference>
<evidence type="ECO:0000256" key="1">
    <source>
        <dbReference type="ARBA" id="ARBA00004706"/>
    </source>
</evidence>
<dbReference type="Pfam" id="PF00206">
    <property type="entry name" value="Lyase_1"/>
    <property type="match status" value="1"/>
</dbReference>
<dbReference type="GO" id="GO:0044208">
    <property type="term" value="P:'de novo' AMP biosynthetic process"/>
    <property type="evidence" value="ECO:0007669"/>
    <property type="project" value="UniProtKB-UniPathway"/>
</dbReference>
<protein>
    <recommendedName>
        <fullName evidence="5 12">Adenylosuccinate lyase</fullName>
        <shortName evidence="13">ASL</shortName>
        <ecNumber evidence="4 12">4.3.2.2</ecNumber>
    </recommendedName>
    <alternativeName>
        <fullName evidence="10 13">Adenylosuccinase</fullName>
    </alternativeName>
</protein>
<dbReference type="FunFam" id="1.20.200.10:FF:000004">
    <property type="entry name" value="Adenylosuccinate lyase"/>
    <property type="match status" value="1"/>
</dbReference>
<dbReference type="AlphaFoldDB" id="A0A229FUY9"/>
<keyword evidence="7 13" id="KW-0456">Lyase</keyword>
<feature type="domain" description="Fumarate lyase N-terminal" evidence="14">
    <location>
        <begin position="16"/>
        <end position="314"/>
    </location>
</feature>
<evidence type="ECO:0000259" key="15">
    <source>
        <dbReference type="Pfam" id="PF08328"/>
    </source>
</evidence>
<dbReference type="CDD" id="cd01598">
    <property type="entry name" value="PurB"/>
    <property type="match status" value="1"/>
</dbReference>
<keyword evidence="17" id="KW-1185">Reference proteome</keyword>
<evidence type="ECO:0000256" key="9">
    <source>
        <dbReference type="ARBA" id="ARBA00025012"/>
    </source>
</evidence>
<dbReference type="NCBIfam" id="NF006764">
    <property type="entry name" value="PRK09285.1"/>
    <property type="match status" value="1"/>
</dbReference>
<proteinExistence type="inferred from homology"/>
<evidence type="ECO:0000256" key="6">
    <source>
        <dbReference type="ARBA" id="ARBA00022755"/>
    </source>
</evidence>
<dbReference type="UniPathway" id="UPA00074">
    <property type="reaction ID" value="UER00132"/>
</dbReference>
<dbReference type="PANTHER" id="PTHR43411:SF1">
    <property type="entry name" value="ADENYLOSUCCINATE LYASE"/>
    <property type="match status" value="1"/>
</dbReference>
<comment type="catalytic activity">
    <reaction evidence="8">
        <text>(2S)-2-[5-amino-1-(5-phospho-beta-D-ribosyl)imidazole-4-carboxamido]succinate = 5-amino-1-(5-phospho-beta-D-ribosyl)imidazole-4-carboxamide + fumarate</text>
        <dbReference type="Rhea" id="RHEA:23920"/>
        <dbReference type="ChEBI" id="CHEBI:29806"/>
        <dbReference type="ChEBI" id="CHEBI:58443"/>
        <dbReference type="ChEBI" id="CHEBI:58475"/>
        <dbReference type="EC" id="4.3.2.2"/>
    </reaction>
    <physiologicalReaction direction="left-to-right" evidence="8">
        <dbReference type="Rhea" id="RHEA:23921"/>
    </physiologicalReaction>
</comment>
<dbReference type="EMBL" id="NJGG01000001">
    <property type="protein sequence ID" value="OXL15672.1"/>
    <property type="molecule type" value="Genomic_DNA"/>
</dbReference>
<dbReference type="Gene3D" id="1.10.275.10">
    <property type="entry name" value="Fumarase/aspartase (N-terminal domain)"/>
    <property type="match status" value="1"/>
</dbReference>
<dbReference type="GO" id="GO:0004018">
    <property type="term" value="F:N6-(1,2-dicarboxyethyl)AMP AMP-lyase (fumarate-forming) activity"/>
    <property type="evidence" value="ECO:0007669"/>
    <property type="project" value="UniProtKB-UniRule"/>
</dbReference>
<dbReference type="InterPro" id="IPR020557">
    <property type="entry name" value="Fumarate_lyase_CS"/>
</dbReference>
<evidence type="ECO:0000256" key="8">
    <source>
        <dbReference type="ARBA" id="ARBA00024477"/>
    </source>
</evidence>
<dbReference type="EC" id="4.3.2.2" evidence="4 12"/>
<evidence type="ECO:0000313" key="17">
    <source>
        <dbReference type="Proteomes" id="UP000215188"/>
    </source>
</evidence>
<dbReference type="InterPro" id="IPR022761">
    <property type="entry name" value="Fumarate_lyase_N"/>
</dbReference>
<dbReference type="InterPro" id="IPR047136">
    <property type="entry name" value="PurB_bact"/>
</dbReference>
<feature type="domain" description="Adenylosuccinate lyase PurB C-terminal" evidence="15">
    <location>
        <begin position="333"/>
        <end position="447"/>
    </location>
</feature>
<dbReference type="Gene3D" id="1.20.200.10">
    <property type="entry name" value="Fumarase/aspartase (Central domain)"/>
    <property type="match status" value="1"/>
</dbReference>
<evidence type="ECO:0000256" key="7">
    <source>
        <dbReference type="ARBA" id="ARBA00023239"/>
    </source>
</evidence>
<evidence type="ECO:0000256" key="5">
    <source>
        <dbReference type="ARBA" id="ARBA00017058"/>
    </source>
</evidence>
<evidence type="ECO:0000256" key="3">
    <source>
        <dbReference type="ARBA" id="ARBA00008273"/>
    </source>
</evidence>
<comment type="catalytic activity">
    <reaction evidence="11">
        <text>N(6)-(1,2-dicarboxyethyl)-AMP = fumarate + AMP</text>
        <dbReference type="Rhea" id="RHEA:16853"/>
        <dbReference type="ChEBI" id="CHEBI:29806"/>
        <dbReference type="ChEBI" id="CHEBI:57567"/>
        <dbReference type="ChEBI" id="CHEBI:456215"/>
        <dbReference type="EC" id="4.3.2.2"/>
    </reaction>
    <physiologicalReaction direction="left-to-right" evidence="11">
        <dbReference type="Rhea" id="RHEA:16854"/>
    </physiologicalReaction>
</comment>
<dbReference type="GO" id="GO:0070626">
    <property type="term" value="F:(S)-2-(5-amino-1-(5-phospho-D-ribosyl)imidazole-4-carboxamido) succinate lyase (fumarate-forming) activity"/>
    <property type="evidence" value="ECO:0007669"/>
    <property type="project" value="RHEA"/>
</dbReference>
<dbReference type="InterPro" id="IPR004769">
    <property type="entry name" value="Pur_lyase"/>
</dbReference>
<sequence length="459" mass="50935">MTTQLSTLSALSPLDGRYASKTDGLRPWLSEAAFMKQRVQVEVHWLIALSQAKLPDFPSFSANAEAVLLKLVADFSDVDAERIKAIEAVTNHDVKAVEYWMKEKVVGHAELEKASEFIHFACTSEDINNTSHGLMLKGARQEVILPKLRELLSALTNLAVVNADVPMLSRTHGQPASPTTLGKEMANVAMRLQRAIANIEKVPLLGKMNGAVGNYNAHLSAYPDVDWEKFSKEVVEKRLGLEFNPYTIQIEPHDYMAELFDAVARANTILLDMNRDIWGYISVGYFKQKTKAGEIGSSTMPHKVNPIDFENSEGNLGIANALLKHLSEKLPVSRWQRDLTDSTVLRNLGTALGHSLLAYDSALKGLGKLETNPERLAEDLNNCWEVLAEPVQTVMRRFGVPNPYEQLKELTRGKGITPEGLRSFIQGLAIPDHAKKLLLEMTPASYIGKATELAQRLKK</sequence>